<dbReference type="SUPFAM" id="SSF52833">
    <property type="entry name" value="Thioredoxin-like"/>
    <property type="match status" value="1"/>
</dbReference>
<feature type="domain" description="Ribosomal protein/NADH dehydrogenase" evidence="7">
    <location>
        <begin position="32"/>
        <end position="104"/>
    </location>
</feature>
<dbReference type="Gene3D" id="3.40.30.10">
    <property type="entry name" value="Glutaredoxin"/>
    <property type="match status" value="1"/>
</dbReference>
<dbReference type="Pfam" id="PF05047">
    <property type="entry name" value="L51_S25_CI-B8"/>
    <property type="match status" value="1"/>
</dbReference>
<dbReference type="PANTHER" id="PTHR21396">
    <property type="entry name" value="39S RIBOSOMAL PROTEIN L43"/>
    <property type="match status" value="1"/>
</dbReference>
<dbReference type="GO" id="GO:0003735">
    <property type="term" value="F:structural constituent of ribosome"/>
    <property type="evidence" value="ECO:0007669"/>
    <property type="project" value="InterPro"/>
</dbReference>
<keyword evidence="9" id="KW-1185">Reference proteome</keyword>
<keyword evidence="5" id="KW-0687">Ribonucleoprotein</keyword>
<evidence type="ECO:0000313" key="8">
    <source>
        <dbReference type="EMBL" id="KAH3684837.1"/>
    </source>
</evidence>
<evidence type="ECO:0000256" key="4">
    <source>
        <dbReference type="ARBA" id="ARBA00023128"/>
    </source>
</evidence>
<dbReference type="GO" id="GO:0005762">
    <property type="term" value="C:mitochondrial large ribosomal subunit"/>
    <property type="evidence" value="ECO:0007669"/>
    <property type="project" value="TreeGrafter"/>
</dbReference>
<gene>
    <name evidence="8" type="ORF">WICPIJ_004190</name>
</gene>
<evidence type="ECO:0000256" key="1">
    <source>
        <dbReference type="ARBA" id="ARBA00004173"/>
    </source>
</evidence>
<evidence type="ECO:0000256" key="6">
    <source>
        <dbReference type="ARBA" id="ARBA00035188"/>
    </source>
</evidence>
<dbReference type="EMBL" id="JAEUBG010002298">
    <property type="protein sequence ID" value="KAH3684837.1"/>
    <property type="molecule type" value="Genomic_DNA"/>
</dbReference>
<dbReference type="PANTHER" id="PTHR21396:SF2">
    <property type="entry name" value="LARGE RIBOSOMAL SUBUNIT PROTEIN ML43"/>
    <property type="match status" value="1"/>
</dbReference>
<evidence type="ECO:0000256" key="2">
    <source>
        <dbReference type="ARBA" id="ARBA00006073"/>
    </source>
</evidence>
<comment type="subcellular location">
    <subcellularLocation>
        <location evidence="1">Mitochondrion</location>
    </subcellularLocation>
</comment>
<dbReference type="SMART" id="SM00916">
    <property type="entry name" value="L51_S25_CI-B8"/>
    <property type="match status" value="1"/>
</dbReference>
<reference evidence="8" key="2">
    <citation type="submission" date="2021-01" db="EMBL/GenBank/DDBJ databases">
        <authorList>
            <person name="Schikora-Tamarit M.A."/>
        </authorList>
    </citation>
    <scope>NUCLEOTIDE SEQUENCE</scope>
    <source>
        <strain evidence="8">CBS2887</strain>
    </source>
</reference>
<proteinExistence type="inferred from homology"/>
<comment type="caution">
    <text evidence="8">The sequence shown here is derived from an EMBL/GenBank/DDBJ whole genome shotgun (WGS) entry which is preliminary data.</text>
</comment>
<dbReference type="InterPro" id="IPR036249">
    <property type="entry name" value="Thioredoxin-like_sf"/>
</dbReference>
<evidence type="ECO:0000256" key="3">
    <source>
        <dbReference type="ARBA" id="ARBA00022980"/>
    </source>
</evidence>
<accession>A0A9P8Q869</accession>
<organism evidence="8 9">
    <name type="scientific">Wickerhamomyces pijperi</name>
    <name type="common">Yeast</name>
    <name type="synonym">Pichia pijperi</name>
    <dbReference type="NCBI Taxonomy" id="599730"/>
    <lineage>
        <taxon>Eukaryota</taxon>
        <taxon>Fungi</taxon>
        <taxon>Dikarya</taxon>
        <taxon>Ascomycota</taxon>
        <taxon>Saccharomycotina</taxon>
        <taxon>Saccharomycetes</taxon>
        <taxon>Phaffomycetales</taxon>
        <taxon>Wickerhamomycetaceae</taxon>
        <taxon>Wickerhamomyces</taxon>
    </lineage>
</organism>
<keyword evidence="4" id="KW-0496">Mitochondrion</keyword>
<keyword evidence="3" id="KW-0689">Ribosomal protein</keyword>
<dbReference type="Proteomes" id="UP000774326">
    <property type="component" value="Unassembled WGS sequence"/>
</dbReference>
<evidence type="ECO:0000256" key="5">
    <source>
        <dbReference type="ARBA" id="ARBA00023274"/>
    </source>
</evidence>
<reference evidence="8" key="1">
    <citation type="journal article" date="2021" name="Open Biol.">
        <title>Shared evolutionary footprints suggest mitochondrial oxidative damage underlies multiple complex I losses in fungi.</title>
        <authorList>
            <person name="Schikora-Tamarit M.A."/>
            <person name="Marcet-Houben M."/>
            <person name="Nosek J."/>
            <person name="Gabaldon T."/>
        </authorList>
    </citation>
    <scope>NUCLEOTIDE SEQUENCE</scope>
    <source>
        <strain evidence="8">CBS2887</strain>
    </source>
</reference>
<protein>
    <recommendedName>
        <fullName evidence="6">Large ribosomal subunit protein mL43</fullName>
    </recommendedName>
</protein>
<dbReference type="OrthoDB" id="88at2759"/>
<comment type="similarity">
    <text evidence="2">Belongs to the mitochondrion-specific ribosomal protein mL43 family.</text>
</comment>
<sequence length="139" mass="15540">MPIKPISQIPKFQNGVGAFILNCKRIVLQVDKAGGSSEGLRNFLKLRLNNYATAHSKIEFTVIQKAGHPVVKGEFINGSEKAICVRNLNIDNVENKINLLRESSGETLRKRNNKVESINESVRGVWSPLHTEPSVRHKI</sequence>
<dbReference type="InterPro" id="IPR039927">
    <property type="entry name" value="Ribosomal_mL43"/>
</dbReference>
<name>A0A9P8Q869_WICPI</name>
<dbReference type="AlphaFoldDB" id="A0A9P8Q869"/>
<dbReference type="InterPro" id="IPR007741">
    <property type="entry name" value="Ribosomal_mL43/mS25/NADH_DH"/>
</dbReference>
<dbReference type="GO" id="GO:0032543">
    <property type="term" value="P:mitochondrial translation"/>
    <property type="evidence" value="ECO:0007669"/>
    <property type="project" value="InterPro"/>
</dbReference>
<evidence type="ECO:0000313" key="9">
    <source>
        <dbReference type="Proteomes" id="UP000774326"/>
    </source>
</evidence>
<evidence type="ECO:0000259" key="7">
    <source>
        <dbReference type="SMART" id="SM00916"/>
    </source>
</evidence>